<organism evidence="2 3">
    <name type="scientific">Pleuronectes platessa</name>
    <name type="common">European plaice</name>
    <dbReference type="NCBI Taxonomy" id="8262"/>
    <lineage>
        <taxon>Eukaryota</taxon>
        <taxon>Metazoa</taxon>
        <taxon>Chordata</taxon>
        <taxon>Craniata</taxon>
        <taxon>Vertebrata</taxon>
        <taxon>Euteleostomi</taxon>
        <taxon>Actinopterygii</taxon>
        <taxon>Neopterygii</taxon>
        <taxon>Teleostei</taxon>
        <taxon>Neoteleostei</taxon>
        <taxon>Acanthomorphata</taxon>
        <taxon>Carangaria</taxon>
        <taxon>Pleuronectiformes</taxon>
        <taxon>Pleuronectoidei</taxon>
        <taxon>Pleuronectidae</taxon>
        <taxon>Pleuronectes</taxon>
    </lineage>
</organism>
<feature type="compositionally biased region" description="Polar residues" evidence="1">
    <location>
        <begin position="111"/>
        <end position="121"/>
    </location>
</feature>
<evidence type="ECO:0000313" key="2">
    <source>
        <dbReference type="EMBL" id="CAB1450586.1"/>
    </source>
</evidence>
<comment type="caution">
    <text evidence="2">The sequence shown here is derived from an EMBL/GenBank/DDBJ whole genome shotgun (WGS) entry which is preliminary data.</text>
</comment>
<dbReference type="EMBL" id="CADEAL010004059">
    <property type="protein sequence ID" value="CAB1450586.1"/>
    <property type="molecule type" value="Genomic_DNA"/>
</dbReference>
<reference evidence="2" key="1">
    <citation type="submission" date="2020-03" db="EMBL/GenBank/DDBJ databases">
        <authorList>
            <person name="Weist P."/>
        </authorList>
    </citation>
    <scope>NUCLEOTIDE SEQUENCE</scope>
</reference>
<evidence type="ECO:0000256" key="1">
    <source>
        <dbReference type="SAM" id="MobiDB-lite"/>
    </source>
</evidence>
<sequence length="121" mass="13505">MVLTEGQLAANLSTARIWEMTGKRKTQKLEPAKRPSLIQPTSPSTPPCIHPPLLKEPACEIAALPESQAEQPLSIHLPAMTRGLMCWFSTSRAQTGLGQRRRKRRPKMFAENTTNSQTEKN</sequence>
<gene>
    <name evidence="2" type="ORF">PLEPLA_LOCUS38278</name>
</gene>
<proteinExistence type="predicted"/>
<keyword evidence="3" id="KW-1185">Reference proteome</keyword>
<dbReference type="Proteomes" id="UP001153269">
    <property type="component" value="Unassembled WGS sequence"/>
</dbReference>
<dbReference type="AlphaFoldDB" id="A0A9N7Z567"/>
<feature type="region of interest" description="Disordered" evidence="1">
    <location>
        <begin position="22"/>
        <end position="50"/>
    </location>
</feature>
<name>A0A9N7Z567_PLEPL</name>
<evidence type="ECO:0000313" key="3">
    <source>
        <dbReference type="Proteomes" id="UP001153269"/>
    </source>
</evidence>
<accession>A0A9N7Z567</accession>
<protein>
    <submittedName>
        <fullName evidence="2">Uncharacterized protein</fullName>
    </submittedName>
</protein>
<feature type="region of interest" description="Disordered" evidence="1">
    <location>
        <begin position="94"/>
        <end position="121"/>
    </location>
</feature>